<organism evidence="1">
    <name type="scientific">marine sediment metagenome</name>
    <dbReference type="NCBI Taxonomy" id="412755"/>
    <lineage>
        <taxon>unclassified sequences</taxon>
        <taxon>metagenomes</taxon>
        <taxon>ecological metagenomes</taxon>
    </lineage>
</organism>
<reference evidence="1" key="1">
    <citation type="journal article" date="2015" name="Nature">
        <title>Complex archaea that bridge the gap between prokaryotes and eukaryotes.</title>
        <authorList>
            <person name="Spang A."/>
            <person name="Saw J.H."/>
            <person name="Jorgensen S.L."/>
            <person name="Zaremba-Niedzwiedzka K."/>
            <person name="Martijn J."/>
            <person name="Lind A.E."/>
            <person name="van Eijk R."/>
            <person name="Schleper C."/>
            <person name="Guy L."/>
            <person name="Ettema T.J."/>
        </authorList>
    </citation>
    <scope>NUCLEOTIDE SEQUENCE</scope>
</reference>
<comment type="caution">
    <text evidence="1">The sequence shown here is derived from an EMBL/GenBank/DDBJ whole genome shotgun (WGS) entry which is preliminary data.</text>
</comment>
<accession>A0A0F9DU05</accession>
<sequence>MGKKIRSKIPKPKGPVQKPITVQEIMNMVTAKITNSVKSFIYPLKSVMDTRYKEYENLSANVIALQTMLMKKGIIDEKEFMTEYNSVLNNTIGRVDKDGRMSGYCGVEIYNMEENIP</sequence>
<name>A0A0F9DU05_9ZZZZ</name>
<protein>
    <submittedName>
        <fullName evidence="1">Uncharacterized protein</fullName>
    </submittedName>
</protein>
<dbReference type="EMBL" id="LAZR01037830">
    <property type="protein sequence ID" value="KKL21166.1"/>
    <property type="molecule type" value="Genomic_DNA"/>
</dbReference>
<gene>
    <name evidence="1" type="ORF">LCGC14_2448190</name>
</gene>
<evidence type="ECO:0000313" key="1">
    <source>
        <dbReference type="EMBL" id="KKL21166.1"/>
    </source>
</evidence>
<proteinExistence type="predicted"/>
<dbReference type="AlphaFoldDB" id="A0A0F9DU05"/>